<feature type="region of interest" description="Disordered" evidence="1">
    <location>
        <begin position="116"/>
        <end position="135"/>
    </location>
</feature>
<keyword evidence="4" id="KW-1185">Reference proteome</keyword>
<evidence type="ECO:0008006" key="5">
    <source>
        <dbReference type="Google" id="ProtNLM"/>
    </source>
</evidence>
<keyword evidence="2" id="KW-1133">Transmembrane helix</keyword>
<feature type="transmembrane region" description="Helical" evidence="2">
    <location>
        <begin position="12"/>
        <end position="31"/>
    </location>
</feature>
<dbReference type="EMBL" id="CP104013">
    <property type="protein sequence ID" value="UYP44154.1"/>
    <property type="molecule type" value="Genomic_DNA"/>
</dbReference>
<gene>
    <name evidence="3" type="ORF">NEF87_000439</name>
</gene>
<evidence type="ECO:0000313" key="3">
    <source>
        <dbReference type="EMBL" id="UYP44154.1"/>
    </source>
</evidence>
<accession>A0ABY6HKW2</accession>
<proteinExistence type="predicted"/>
<dbReference type="Gene3D" id="1.10.10.10">
    <property type="entry name" value="Winged helix-like DNA-binding domain superfamily/Winged helix DNA-binding domain"/>
    <property type="match status" value="1"/>
</dbReference>
<sequence>MKYEKNQYSEGVSFCSLVIAGAFLFWGFNNIRGGSWWGWILIAIGLSTLFGQIAAIKNRSKLKNIVLTEITKNPNITQEEIAQHTSISRKDIKAIILDLKGSGALMGTFSSQTGQMQLASPPVQKRPPQDVPTPEVRSDLKFCNECGTEINKDEHAKFCPHCGSVL</sequence>
<dbReference type="InterPro" id="IPR036388">
    <property type="entry name" value="WH-like_DNA-bd_sf"/>
</dbReference>
<reference evidence="3" key="1">
    <citation type="submission" date="2022-09" db="EMBL/GenBank/DDBJ databases">
        <title>Actin cytoskeleton and complex cell architecture in an #Asgard archaeon.</title>
        <authorList>
            <person name="Ponce Toledo R.I."/>
            <person name="Schleper C."/>
            <person name="Rodrigues Oliveira T."/>
            <person name="Wollweber F."/>
            <person name="Xu J."/>
            <person name="Rittmann S."/>
            <person name="Klingl A."/>
            <person name="Pilhofer M."/>
        </authorList>
    </citation>
    <scope>NUCLEOTIDE SEQUENCE</scope>
    <source>
        <strain evidence="3">B-35</strain>
    </source>
</reference>
<evidence type="ECO:0000256" key="1">
    <source>
        <dbReference type="SAM" id="MobiDB-lite"/>
    </source>
</evidence>
<organism evidence="3 4">
    <name type="scientific">Candidatus Lokiarchaeum ossiferum</name>
    <dbReference type="NCBI Taxonomy" id="2951803"/>
    <lineage>
        <taxon>Archaea</taxon>
        <taxon>Promethearchaeati</taxon>
        <taxon>Promethearchaeota</taxon>
        <taxon>Promethearchaeia</taxon>
        <taxon>Promethearchaeales</taxon>
        <taxon>Promethearchaeaceae</taxon>
        <taxon>Candidatus Lokiarchaeum</taxon>
    </lineage>
</organism>
<keyword evidence="2" id="KW-0472">Membrane</keyword>
<protein>
    <recommendedName>
        <fullName evidence="5">Zinc-ribbon domain-containing protein</fullName>
    </recommendedName>
</protein>
<evidence type="ECO:0000256" key="2">
    <source>
        <dbReference type="SAM" id="Phobius"/>
    </source>
</evidence>
<feature type="transmembrane region" description="Helical" evidence="2">
    <location>
        <begin position="37"/>
        <end position="56"/>
    </location>
</feature>
<keyword evidence="2" id="KW-0812">Transmembrane</keyword>
<dbReference type="Proteomes" id="UP001208689">
    <property type="component" value="Chromosome"/>
</dbReference>
<evidence type="ECO:0000313" key="4">
    <source>
        <dbReference type="Proteomes" id="UP001208689"/>
    </source>
</evidence>
<name>A0ABY6HKW2_9ARCH</name>